<reference evidence="4" key="3">
    <citation type="submission" date="2018-08" db="EMBL/GenBank/DDBJ databases">
        <title>Leveraging single-cell genomics to expand the Fungal Tree of Life.</title>
        <authorList>
            <consortium name="DOE Joint Genome Institute"/>
            <person name="Ahrendt S.R."/>
            <person name="Quandt C.A."/>
            <person name="Ciobanu D."/>
            <person name="Clum A."/>
            <person name="Salamov A."/>
            <person name="Andreopoulos B."/>
            <person name="Cheng J.-F."/>
            <person name="Woyke T."/>
            <person name="Pelin A."/>
            <person name="Henrissat B."/>
            <person name="Reynolds N."/>
            <person name="Benny G.L."/>
            <person name="Smith M.E."/>
            <person name="James T.Y."/>
            <person name="Grigoriev I.V."/>
        </authorList>
    </citation>
    <scope>NUCLEOTIDE SEQUENCE</scope>
    <source>
        <strain evidence="4">ATCC 52028</strain>
    </source>
</reference>
<evidence type="ECO:0000256" key="2">
    <source>
        <dbReference type="RuleBase" id="RU363120"/>
    </source>
</evidence>
<dbReference type="Pfam" id="PF04667">
    <property type="entry name" value="Endosulfine"/>
    <property type="match status" value="1"/>
</dbReference>
<dbReference type="OrthoDB" id="5949865at2759"/>
<evidence type="ECO:0000313" key="7">
    <source>
        <dbReference type="Proteomes" id="UP000274922"/>
    </source>
</evidence>
<dbReference type="STRING" id="1555241.A0A4V1IT33"/>
<evidence type="ECO:0000313" key="4">
    <source>
        <dbReference type="EMBL" id="RKO95657.1"/>
    </source>
</evidence>
<organism evidence="4 6">
    <name type="scientific">Caulochytrium protostelioides</name>
    <dbReference type="NCBI Taxonomy" id="1555241"/>
    <lineage>
        <taxon>Eukaryota</taxon>
        <taxon>Fungi</taxon>
        <taxon>Fungi incertae sedis</taxon>
        <taxon>Chytridiomycota</taxon>
        <taxon>Chytridiomycota incertae sedis</taxon>
        <taxon>Chytridiomycetes</taxon>
        <taxon>Caulochytriales</taxon>
        <taxon>Caulochytriaceae</taxon>
        <taxon>Caulochytrium</taxon>
    </lineage>
</organism>
<comment type="similarity">
    <text evidence="1 2">Belongs to the endosulfine family.</text>
</comment>
<evidence type="ECO:0000313" key="6">
    <source>
        <dbReference type="Proteomes" id="UP000268535"/>
    </source>
</evidence>
<dbReference type="InterPro" id="IPR006760">
    <property type="entry name" value="Endosulphine"/>
</dbReference>
<dbReference type="Proteomes" id="UP000268535">
    <property type="component" value="Unassembled WGS sequence"/>
</dbReference>
<evidence type="ECO:0000256" key="3">
    <source>
        <dbReference type="SAM" id="MobiDB-lite"/>
    </source>
</evidence>
<reference evidence="5" key="2">
    <citation type="submission" date="2018-04" db="EMBL/GenBank/DDBJ databases">
        <title>Leveraging single-cell genomics to expand the Fungal Tree of Life.</title>
        <authorList>
            <consortium name="DOE Joint Genome Institute"/>
            <person name="Ahrendt S.R."/>
            <person name="Quandt C.A."/>
            <person name="Ciobanu D."/>
            <person name="Clum A."/>
            <person name="Salamov A."/>
            <person name="Andreopoulos B."/>
            <person name="Cheng J.-F."/>
            <person name="Woyke T."/>
            <person name="Pelin A."/>
            <person name="Henrissat B."/>
            <person name="Benny G.L."/>
            <person name="Smith M.E."/>
            <person name="James T.Y."/>
            <person name="Grigoriev I.V."/>
        </authorList>
    </citation>
    <scope>NUCLEOTIDE SEQUENCE</scope>
    <source>
        <strain evidence="5">ATCC 52028</strain>
    </source>
</reference>
<feature type="compositionally biased region" description="Low complexity" evidence="3">
    <location>
        <begin position="67"/>
        <end position="77"/>
    </location>
</feature>
<feature type="non-terminal residue" evidence="4">
    <location>
        <position position="1"/>
    </location>
</feature>
<evidence type="ECO:0000313" key="5">
    <source>
        <dbReference type="EMBL" id="RKP02999.1"/>
    </source>
</evidence>
<gene>
    <name evidence="4" type="ORF">CAUPRSCDRAFT_8964</name>
    <name evidence="5" type="ORF">CXG81DRAFT_10095</name>
</gene>
<dbReference type="Proteomes" id="UP000274922">
    <property type="component" value="Unassembled WGS sequence"/>
</dbReference>
<dbReference type="EMBL" id="ML011176">
    <property type="protein sequence ID" value="RKO95657.1"/>
    <property type="molecule type" value="Genomic_DNA"/>
</dbReference>
<name>A0A4V1IT33_9FUNG</name>
<sequence length="97" mass="10426">LSEADRAFFQKYGRLPPAKKANHHLLKADRKYFDSGDYALSQAGKGSEPVGSQHPSPERIPHSVPVQAQSQASAAQQHLPAKESALVHESTPASGKV</sequence>
<reference evidence="6 7" key="1">
    <citation type="journal article" date="2018" name="Nat. Microbiol.">
        <title>Leveraging single-cell genomics to expand the fungal tree of life.</title>
        <authorList>
            <person name="Ahrendt S.R."/>
            <person name="Quandt C.A."/>
            <person name="Ciobanu D."/>
            <person name="Clum A."/>
            <person name="Salamov A."/>
            <person name="Andreopoulos B."/>
            <person name="Cheng J.F."/>
            <person name="Woyke T."/>
            <person name="Pelin A."/>
            <person name="Henrissat B."/>
            <person name="Reynolds N.K."/>
            <person name="Benny G.L."/>
            <person name="Smith M.E."/>
            <person name="James T.Y."/>
            <person name="Grigoriev I.V."/>
        </authorList>
    </citation>
    <scope>NUCLEOTIDE SEQUENCE [LARGE SCALE GENOMIC DNA]</scope>
    <source>
        <strain evidence="6 7">ATCC 52028</strain>
    </source>
</reference>
<comment type="function">
    <text evidence="2">Plays an essential role in initiation of the G0 program by preventing the degradation of specific nutrient-regulated mRNAs via the 5'-3' mRNA decay pathway.</text>
</comment>
<keyword evidence="7" id="KW-1185">Reference proteome</keyword>
<dbReference type="AlphaFoldDB" id="A0A4V1IT33"/>
<accession>A0A4V1IT33</accession>
<feature type="region of interest" description="Disordered" evidence="3">
    <location>
        <begin position="38"/>
        <end position="97"/>
    </location>
</feature>
<dbReference type="EMBL" id="ML014131">
    <property type="protein sequence ID" value="RKP02999.1"/>
    <property type="molecule type" value="Genomic_DNA"/>
</dbReference>
<protein>
    <recommendedName>
        <fullName evidence="2">mRNA stability protein</fullName>
    </recommendedName>
</protein>
<proteinExistence type="inferred from homology"/>
<evidence type="ECO:0000256" key="1">
    <source>
        <dbReference type="ARBA" id="ARBA00010520"/>
    </source>
</evidence>